<dbReference type="EMBL" id="CP147920">
    <property type="protein sequence ID" value="XAU14661.1"/>
    <property type="molecule type" value="Genomic_DNA"/>
</dbReference>
<dbReference type="PANTHER" id="PTHR24074">
    <property type="entry name" value="CO-CHAPERONE PROTEIN DJLA"/>
    <property type="match status" value="1"/>
</dbReference>
<dbReference type="CDD" id="cd06257">
    <property type="entry name" value="DnaJ"/>
    <property type="match status" value="1"/>
</dbReference>
<dbReference type="SUPFAM" id="SSF46565">
    <property type="entry name" value="Chaperone J-domain"/>
    <property type="match status" value="1"/>
</dbReference>
<proteinExistence type="predicted"/>
<dbReference type="CDD" id="cd07316">
    <property type="entry name" value="terB_like_DjlA"/>
    <property type="match status" value="1"/>
</dbReference>
<organism evidence="2 3">
    <name type="scientific">Sulfurimonas diazotrophicus</name>
    <dbReference type="NCBI Taxonomy" id="3131939"/>
    <lineage>
        <taxon>Bacteria</taxon>
        <taxon>Pseudomonadati</taxon>
        <taxon>Campylobacterota</taxon>
        <taxon>Epsilonproteobacteria</taxon>
        <taxon>Campylobacterales</taxon>
        <taxon>Sulfurimonadaceae</taxon>
        <taxon>Sulfurimonas</taxon>
    </lineage>
</organism>
<dbReference type="Gene3D" id="1.10.287.110">
    <property type="entry name" value="DnaJ domain"/>
    <property type="match status" value="1"/>
</dbReference>
<dbReference type="Pfam" id="PF05099">
    <property type="entry name" value="TerB"/>
    <property type="match status" value="1"/>
</dbReference>
<name>A0ABZ3HAE7_9BACT</name>
<dbReference type="SMART" id="SM00271">
    <property type="entry name" value="DnaJ"/>
    <property type="match status" value="1"/>
</dbReference>
<dbReference type="InterPro" id="IPR050817">
    <property type="entry name" value="DjlA_DnaK_co-chaperone"/>
</dbReference>
<dbReference type="InterPro" id="IPR029024">
    <property type="entry name" value="TerB-like"/>
</dbReference>
<dbReference type="RefSeq" id="WP_345972328.1">
    <property type="nucleotide sequence ID" value="NZ_CP147920.1"/>
</dbReference>
<dbReference type="InterPro" id="IPR001623">
    <property type="entry name" value="DnaJ_domain"/>
</dbReference>
<evidence type="ECO:0000259" key="1">
    <source>
        <dbReference type="PROSITE" id="PS50076"/>
    </source>
</evidence>
<dbReference type="Proteomes" id="UP001447842">
    <property type="component" value="Chromosome"/>
</dbReference>
<dbReference type="InterPro" id="IPR007791">
    <property type="entry name" value="DjlA_N"/>
</dbReference>
<sequence length="248" mass="27954">MGSLIFYLFVGLFLIWVFRSYGRYQYRAEAAGGRTITPEAVRNSELGLFVALMAKVAKADGRVDTLEAELIGNTFTDIANSFPDPQIVREELKAIFNREKEQRFNAEAIAQRLAYATVRHPQQRLGMFSFLVNLAFVDGELSRSEENLLTKIAVFLQIAPEQVEAIMAQFAQIYKAGPTRTSLQEAYTLLGAEEGEAMESIKKKYRALVKQYHPDLMKAKGADEAYMAEATRKMQQINAAYETIKASR</sequence>
<dbReference type="SUPFAM" id="SSF158682">
    <property type="entry name" value="TerB-like"/>
    <property type="match status" value="1"/>
</dbReference>
<gene>
    <name evidence="2" type="ORF">WCY31_10460</name>
</gene>
<evidence type="ECO:0000313" key="3">
    <source>
        <dbReference type="Proteomes" id="UP001447842"/>
    </source>
</evidence>
<dbReference type="Gene3D" id="1.10.3680.10">
    <property type="entry name" value="TerB-like"/>
    <property type="match status" value="1"/>
</dbReference>
<dbReference type="Pfam" id="PF00226">
    <property type="entry name" value="DnaJ"/>
    <property type="match status" value="1"/>
</dbReference>
<evidence type="ECO:0000313" key="2">
    <source>
        <dbReference type="EMBL" id="XAU14661.1"/>
    </source>
</evidence>
<accession>A0ABZ3HAE7</accession>
<dbReference type="InterPro" id="IPR036869">
    <property type="entry name" value="J_dom_sf"/>
</dbReference>
<dbReference type="PROSITE" id="PS50076">
    <property type="entry name" value="DNAJ_2"/>
    <property type="match status" value="1"/>
</dbReference>
<feature type="domain" description="J" evidence="1">
    <location>
        <begin position="185"/>
        <end position="248"/>
    </location>
</feature>
<reference evidence="2 3" key="1">
    <citation type="submission" date="2024-03" db="EMBL/GenBank/DDBJ databases">
        <title>Sulfurimonas sp. HSL3-1.</title>
        <authorList>
            <person name="Wang S."/>
        </authorList>
    </citation>
    <scope>NUCLEOTIDE SEQUENCE [LARGE SCALE GENOMIC DNA]</scope>
    <source>
        <strain evidence="2 3">HSL3-1</strain>
    </source>
</reference>
<dbReference type="PRINTS" id="PR00625">
    <property type="entry name" value="JDOMAIN"/>
</dbReference>
<keyword evidence="3" id="KW-1185">Reference proteome</keyword>
<protein>
    <submittedName>
        <fullName evidence="2">TerB family tellurite resistance protein</fullName>
    </submittedName>
</protein>